<accession>A0A420Y415</accession>
<evidence type="ECO:0000259" key="4">
    <source>
        <dbReference type="SMART" id="SM01329"/>
    </source>
</evidence>
<proteinExistence type="inferred from homology"/>
<dbReference type="Pfam" id="PF00180">
    <property type="entry name" value="Iso_dh"/>
    <property type="match status" value="1"/>
</dbReference>
<dbReference type="AlphaFoldDB" id="A0A420Y415"/>
<evidence type="ECO:0000256" key="3">
    <source>
        <dbReference type="SAM" id="MobiDB-lite"/>
    </source>
</evidence>
<dbReference type="SUPFAM" id="SSF53659">
    <property type="entry name" value="Isocitrate/Isopropylmalate dehydrogenase-like"/>
    <property type="match status" value="1"/>
</dbReference>
<protein>
    <recommendedName>
        <fullName evidence="4">Isopropylmalate dehydrogenase-like domain-containing protein</fullName>
    </recommendedName>
</protein>
<dbReference type="InterPro" id="IPR024084">
    <property type="entry name" value="IsoPropMal-DH-like_dom"/>
</dbReference>
<feature type="compositionally biased region" description="Polar residues" evidence="3">
    <location>
        <begin position="77"/>
        <end position="88"/>
    </location>
</feature>
<comment type="similarity">
    <text evidence="1">Belongs to the isocitrate and isopropylmalate dehydrogenases family.</text>
</comment>
<dbReference type="Proteomes" id="UP000275385">
    <property type="component" value="Unassembled WGS sequence"/>
</dbReference>
<feature type="region of interest" description="Disordered" evidence="3">
    <location>
        <begin position="56"/>
        <end position="113"/>
    </location>
</feature>
<dbReference type="PANTHER" id="PTHR11835">
    <property type="entry name" value="DECARBOXYLATING DEHYDROGENASES-ISOCITRATE, ISOPROPYLMALATE, TARTRATE"/>
    <property type="match status" value="1"/>
</dbReference>
<comment type="caution">
    <text evidence="5">The sequence shown here is derived from an EMBL/GenBank/DDBJ whole genome shotgun (WGS) entry which is preliminary data.</text>
</comment>
<dbReference type="SMART" id="SM01329">
    <property type="entry name" value="Iso_dh"/>
    <property type="match status" value="1"/>
</dbReference>
<dbReference type="Gene3D" id="3.40.718.10">
    <property type="entry name" value="Isopropylmalate Dehydrogenase"/>
    <property type="match status" value="1"/>
</dbReference>
<dbReference type="STRING" id="177199.A0A420Y415"/>
<evidence type="ECO:0000313" key="5">
    <source>
        <dbReference type="EMBL" id="RKU42593.1"/>
    </source>
</evidence>
<dbReference type="EMBL" id="QVQW01000054">
    <property type="protein sequence ID" value="RKU42593.1"/>
    <property type="molecule type" value="Genomic_DNA"/>
</dbReference>
<gene>
    <name evidence="5" type="ORF">DL546_004268</name>
</gene>
<feature type="domain" description="Isopropylmalate dehydrogenase-like" evidence="4">
    <location>
        <begin position="4"/>
        <end position="219"/>
    </location>
</feature>
<dbReference type="GO" id="GO:0004449">
    <property type="term" value="F:isocitrate dehydrogenase (NAD+) activity"/>
    <property type="evidence" value="ECO:0007669"/>
    <property type="project" value="TreeGrafter"/>
</dbReference>
<reference evidence="5 6" key="1">
    <citation type="submission" date="2018-08" db="EMBL/GenBank/DDBJ databases">
        <title>Draft genome of the lignicolous fungus Coniochaeta pulveracea.</title>
        <authorList>
            <person name="Borstlap C.J."/>
            <person name="De Witt R.N."/>
            <person name="Botha A."/>
            <person name="Volschenk H."/>
        </authorList>
    </citation>
    <scope>NUCLEOTIDE SEQUENCE [LARGE SCALE GENOMIC DNA]</scope>
    <source>
        <strain evidence="5 6">CAB683</strain>
    </source>
</reference>
<evidence type="ECO:0000256" key="1">
    <source>
        <dbReference type="ARBA" id="ARBA00007769"/>
    </source>
</evidence>
<keyword evidence="2" id="KW-0560">Oxidoreductase</keyword>
<keyword evidence="6" id="KW-1185">Reference proteome</keyword>
<evidence type="ECO:0000313" key="6">
    <source>
        <dbReference type="Proteomes" id="UP000275385"/>
    </source>
</evidence>
<dbReference type="PANTHER" id="PTHR11835:SF34">
    <property type="entry name" value="ISOCITRATE DEHYDROGENASE [NAD] SUBUNIT ALPHA, MITOCHONDRIAL"/>
    <property type="match status" value="1"/>
</dbReference>
<dbReference type="GO" id="GO:0006102">
    <property type="term" value="P:isocitrate metabolic process"/>
    <property type="evidence" value="ECO:0007669"/>
    <property type="project" value="TreeGrafter"/>
</dbReference>
<name>A0A420Y415_9PEZI</name>
<organism evidence="5 6">
    <name type="scientific">Coniochaeta pulveracea</name>
    <dbReference type="NCBI Taxonomy" id="177199"/>
    <lineage>
        <taxon>Eukaryota</taxon>
        <taxon>Fungi</taxon>
        <taxon>Dikarya</taxon>
        <taxon>Ascomycota</taxon>
        <taxon>Pezizomycotina</taxon>
        <taxon>Sordariomycetes</taxon>
        <taxon>Sordariomycetidae</taxon>
        <taxon>Coniochaetales</taxon>
        <taxon>Coniochaetaceae</taxon>
        <taxon>Coniochaeta</taxon>
    </lineage>
</organism>
<evidence type="ECO:0000256" key="2">
    <source>
        <dbReference type="ARBA" id="ARBA00023002"/>
    </source>
</evidence>
<sequence length="238" mass="25098">MVLRLGILKGYGIGTKIIPATQRLLEATGIALQPLHSTAALYLIHTVQRLKPVKHTIKAPPSSPNCGVASPAPSPTARKSPTLPQQRGPSRAGPVREHAAHQGLPRRPRPPRVDGYRCDIFSDLAAGLGDSLGLAPGASIGDNSATFEASHGDCPGYCWKGSPTPLALVLSGAELLDLTGNMKQAKAARDAIRTVVENKRDLTPDLGGSGSTESLTQVVVADVRRIFVLMGRTYSDFS</sequence>
<dbReference type="OrthoDB" id="10261637at2759"/>
<dbReference type="GO" id="GO:0006099">
    <property type="term" value="P:tricarboxylic acid cycle"/>
    <property type="evidence" value="ECO:0007669"/>
    <property type="project" value="TreeGrafter"/>
</dbReference>